<keyword evidence="3" id="KW-1185">Reference proteome</keyword>
<dbReference type="PANTHER" id="PTHR33463">
    <property type="entry name" value="NB-ARC DOMAIN-CONTAINING PROTEIN-RELATED"/>
    <property type="match status" value="1"/>
</dbReference>
<reference evidence="2 3" key="1">
    <citation type="submission" date="2017-09" db="EMBL/GenBank/DDBJ databases">
        <authorList>
            <consortium name="International Durum Wheat Genome Sequencing Consortium (IDWGSC)"/>
            <person name="Milanesi L."/>
        </authorList>
    </citation>
    <scope>NUCLEOTIDE SEQUENCE [LARGE SCALE GENOMIC DNA]</scope>
    <source>
        <strain evidence="3">cv. Svevo</strain>
    </source>
</reference>
<evidence type="ECO:0000259" key="1">
    <source>
        <dbReference type="Pfam" id="PF23247"/>
    </source>
</evidence>
<gene>
    <name evidence="2" type="ORF">TRITD_6Bv1G000550</name>
</gene>
<feature type="domain" description="Disease resistance protein At4g27190-like leucine-rich repeats" evidence="1">
    <location>
        <begin position="58"/>
        <end position="143"/>
    </location>
</feature>
<dbReference type="InterPro" id="IPR050905">
    <property type="entry name" value="Plant_NBS-LRR"/>
</dbReference>
<dbReference type="EMBL" id="LT934122">
    <property type="protein sequence ID" value="VAI52367.1"/>
    <property type="molecule type" value="Genomic_DNA"/>
</dbReference>
<evidence type="ECO:0000313" key="3">
    <source>
        <dbReference type="Proteomes" id="UP000324705"/>
    </source>
</evidence>
<dbReference type="Gramene" id="TRITD6Bv1G000550.1">
    <property type="protein sequence ID" value="TRITD6Bv1G000550.1"/>
    <property type="gene ID" value="TRITD6Bv1G000550"/>
</dbReference>
<dbReference type="OMA" id="METHCFA"/>
<dbReference type="InterPro" id="IPR032675">
    <property type="entry name" value="LRR_dom_sf"/>
</dbReference>
<dbReference type="SUPFAM" id="SSF52047">
    <property type="entry name" value="RNI-like"/>
    <property type="match status" value="1"/>
</dbReference>
<evidence type="ECO:0000313" key="2">
    <source>
        <dbReference type="EMBL" id="VAI52367.1"/>
    </source>
</evidence>
<dbReference type="PANTHER" id="PTHR33463:SF164">
    <property type="entry name" value="NB-ARC DOMAIN-CONTAINING PROTEIN"/>
    <property type="match status" value="1"/>
</dbReference>
<sequence>MFYLRWCHVERCPKLQEVFTPYTNQWCCSFADMETIWVTDLRAAGCIWSKGMTRAFEEESVFGELRSIHLHNCPRLKFVLPISSFILPSLETIQIVHCGNLRQIFPWDVNYEAGKEDTVKNFPKLKHIHLHQLDCLEQICEAKMFAPRLETIRIRGSWGLRRLPAVGLRHGAGLPVVDCEKDLWDMLEWDGLEAGHHPSLFETHHHSLYYKKALPRVSVLR</sequence>
<dbReference type="InterPro" id="IPR057135">
    <property type="entry name" value="At4g27190-like_LRR"/>
</dbReference>
<name>A0A9R0YCK3_TRITD</name>
<dbReference type="Pfam" id="PF23247">
    <property type="entry name" value="LRR_RPS2"/>
    <property type="match status" value="1"/>
</dbReference>
<organism evidence="2 3">
    <name type="scientific">Triticum turgidum subsp. durum</name>
    <name type="common">Durum wheat</name>
    <name type="synonym">Triticum durum</name>
    <dbReference type="NCBI Taxonomy" id="4567"/>
    <lineage>
        <taxon>Eukaryota</taxon>
        <taxon>Viridiplantae</taxon>
        <taxon>Streptophyta</taxon>
        <taxon>Embryophyta</taxon>
        <taxon>Tracheophyta</taxon>
        <taxon>Spermatophyta</taxon>
        <taxon>Magnoliopsida</taxon>
        <taxon>Liliopsida</taxon>
        <taxon>Poales</taxon>
        <taxon>Poaceae</taxon>
        <taxon>BOP clade</taxon>
        <taxon>Pooideae</taxon>
        <taxon>Triticodae</taxon>
        <taxon>Triticeae</taxon>
        <taxon>Triticinae</taxon>
        <taxon>Triticum</taxon>
    </lineage>
</organism>
<dbReference type="Proteomes" id="UP000324705">
    <property type="component" value="Chromosome 6B"/>
</dbReference>
<proteinExistence type="predicted"/>
<protein>
    <recommendedName>
        <fullName evidence="1">Disease resistance protein At4g27190-like leucine-rich repeats domain-containing protein</fullName>
    </recommendedName>
</protein>
<dbReference type="AlphaFoldDB" id="A0A9R0YCK3"/>
<accession>A0A9R0YCK3</accession>
<dbReference type="Gene3D" id="3.80.10.10">
    <property type="entry name" value="Ribonuclease Inhibitor"/>
    <property type="match status" value="1"/>
</dbReference>